<name>A0A4Q7P0Q5_9FLAO</name>
<proteinExistence type="predicted"/>
<keyword evidence="1 2" id="KW-0732">Signal</keyword>
<evidence type="ECO:0000259" key="3">
    <source>
        <dbReference type="Pfam" id="PF14200"/>
    </source>
</evidence>
<evidence type="ECO:0000259" key="4">
    <source>
        <dbReference type="Pfam" id="PF18962"/>
    </source>
</evidence>
<keyword evidence="6" id="KW-1185">Reference proteome</keyword>
<sequence length="554" mass="59900">MFKNLILLSITLLSLVSTAAPNAYAYEHEVWKSGERYYWKTFGVERSSSTDLAVAIEGAMGTSGNRDIHILNSGTLYSTINISKPGVRIYGHGNTLTCNFSGTGISNNGYDGFEIHNLTLRNVVSGYGIRSSAASNLKFTNLNLMNIGWIGIRIDSKSRNPWDHTAYNLYMKDIYVDNTGGHGIETYSIDGVNFDGTMKVRNTGGCGVLLNQSHNGTIETVDAYNCDWGGGYAGLRFANGCTNLTAERLYADHCGRGFFIVKSGPTVNCHLNYAEIGESSDIGIWIERGTNCSVKSGCSESGVSVSGAGSYANVNNTCSSGIENGTYVQLKNRATGLFLDGMGRTANGDPVGQWPNTTHFNSQWEVVDAGSGYSQLRNRGTGLFLDGMGLTTNGATIAQYANTAHFNAQWALAKYSGDYYRIQNRATGLFLDGMGRTANGDPVGQWANTTSPNAQWEVIYVDAANRVADQQTLSETAAITYYPNPVKNELNIKLAEHKGSATTATILTMAGDVVSVTSLNDVNNTIDVQTLIPGMYFIQVSNHLGIRTTKFIKK</sequence>
<dbReference type="Proteomes" id="UP000292262">
    <property type="component" value="Unassembled WGS sequence"/>
</dbReference>
<protein>
    <submittedName>
        <fullName evidence="5">Putative secreted protein (Por secretion system target)</fullName>
    </submittedName>
</protein>
<dbReference type="InterPro" id="IPR026444">
    <property type="entry name" value="Secre_tail"/>
</dbReference>
<evidence type="ECO:0000313" key="5">
    <source>
        <dbReference type="EMBL" id="RZS93244.1"/>
    </source>
</evidence>
<evidence type="ECO:0000256" key="1">
    <source>
        <dbReference type="ARBA" id="ARBA00022729"/>
    </source>
</evidence>
<dbReference type="CDD" id="cd00161">
    <property type="entry name" value="beta-trefoil_Ricin-like"/>
    <property type="match status" value="1"/>
</dbReference>
<comment type="caution">
    <text evidence="5">The sequence shown here is derived from an EMBL/GenBank/DDBJ whole genome shotgun (WGS) entry which is preliminary data.</text>
</comment>
<feature type="domain" description="Ricin B lectin" evidence="3">
    <location>
        <begin position="324"/>
        <end position="400"/>
    </location>
</feature>
<dbReference type="OrthoDB" id="1415361at2"/>
<dbReference type="RefSeq" id="WP_130286385.1">
    <property type="nucleotide sequence ID" value="NZ_SGXE01000002.1"/>
</dbReference>
<dbReference type="EMBL" id="SGXE01000002">
    <property type="protein sequence ID" value="RZS93244.1"/>
    <property type="molecule type" value="Genomic_DNA"/>
</dbReference>
<dbReference type="Pfam" id="PF14200">
    <property type="entry name" value="RicinB_lectin_2"/>
    <property type="match status" value="2"/>
</dbReference>
<dbReference type="Pfam" id="PF18962">
    <property type="entry name" value="Por_Secre_tail"/>
    <property type="match status" value="1"/>
</dbReference>
<dbReference type="InterPro" id="IPR035992">
    <property type="entry name" value="Ricin_B-like_lectins"/>
</dbReference>
<feature type="signal peptide" evidence="2">
    <location>
        <begin position="1"/>
        <end position="19"/>
    </location>
</feature>
<accession>A0A4Q7P0Q5</accession>
<dbReference type="Gene3D" id="2.80.10.50">
    <property type="match status" value="1"/>
</dbReference>
<dbReference type="InterPro" id="IPR000772">
    <property type="entry name" value="Ricin_B_lectin"/>
</dbReference>
<dbReference type="SUPFAM" id="SSF50370">
    <property type="entry name" value="Ricin B-like lectins"/>
    <property type="match status" value="1"/>
</dbReference>
<feature type="domain" description="Ricin B lectin" evidence="3">
    <location>
        <begin position="407"/>
        <end position="462"/>
    </location>
</feature>
<evidence type="ECO:0000313" key="6">
    <source>
        <dbReference type="Proteomes" id="UP000292262"/>
    </source>
</evidence>
<organism evidence="5 6">
    <name type="scientific">Aquimarina brevivitae</name>
    <dbReference type="NCBI Taxonomy" id="323412"/>
    <lineage>
        <taxon>Bacteria</taxon>
        <taxon>Pseudomonadati</taxon>
        <taxon>Bacteroidota</taxon>
        <taxon>Flavobacteriia</taxon>
        <taxon>Flavobacteriales</taxon>
        <taxon>Flavobacteriaceae</taxon>
        <taxon>Aquimarina</taxon>
    </lineage>
</organism>
<dbReference type="InterPro" id="IPR011050">
    <property type="entry name" value="Pectin_lyase_fold/virulence"/>
</dbReference>
<reference evidence="5 6" key="1">
    <citation type="submission" date="2019-02" db="EMBL/GenBank/DDBJ databases">
        <title>Genomic Encyclopedia of Type Strains, Phase IV (KMG-IV): sequencing the most valuable type-strain genomes for metagenomic binning, comparative biology and taxonomic classification.</title>
        <authorList>
            <person name="Goeker M."/>
        </authorList>
    </citation>
    <scope>NUCLEOTIDE SEQUENCE [LARGE SCALE GENOMIC DNA]</scope>
    <source>
        <strain evidence="5 6">DSM 17196</strain>
    </source>
</reference>
<dbReference type="NCBIfam" id="TIGR04183">
    <property type="entry name" value="Por_Secre_tail"/>
    <property type="match status" value="1"/>
</dbReference>
<feature type="chain" id="PRO_5020839935" evidence="2">
    <location>
        <begin position="20"/>
        <end position="554"/>
    </location>
</feature>
<dbReference type="InterPro" id="IPR006626">
    <property type="entry name" value="PbH1"/>
</dbReference>
<feature type="domain" description="Secretion system C-terminal sorting" evidence="4">
    <location>
        <begin position="482"/>
        <end position="552"/>
    </location>
</feature>
<dbReference type="SUPFAM" id="SSF51126">
    <property type="entry name" value="Pectin lyase-like"/>
    <property type="match status" value="1"/>
</dbReference>
<dbReference type="SMART" id="SM00710">
    <property type="entry name" value="PbH1"/>
    <property type="match status" value="5"/>
</dbReference>
<evidence type="ECO:0000256" key="2">
    <source>
        <dbReference type="SAM" id="SignalP"/>
    </source>
</evidence>
<gene>
    <name evidence="5" type="ORF">EV197_1820</name>
</gene>
<dbReference type="AlphaFoldDB" id="A0A4Q7P0Q5"/>